<feature type="compositionally biased region" description="Polar residues" evidence="2">
    <location>
        <begin position="91"/>
        <end position="100"/>
    </location>
</feature>
<dbReference type="GO" id="GO:0000398">
    <property type="term" value="P:mRNA splicing, via spliceosome"/>
    <property type="evidence" value="ECO:0007669"/>
    <property type="project" value="InterPro"/>
</dbReference>
<feature type="domain" description="SKI-interacting protein SKIP SNW" evidence="3">
    <location>
        <begin position="90"/>
        <end position="234"/>
    </location>
</feature>
<comment type="similarity">
    <text evidence="1">Belongs to the SNW family.</text>
</comment>
<evidence type="ECO:0000259" key="3">
    <source>
        <dbReference type="Pfam" id="PF02731"/>
    </source>
</evidence>
<proteinExistence type="inferred from homology"/>
<feature type="compositionally biased region" description="Basic and acidic residues" evidence="2">
    <location>
        <begin position="257"/>
        <end position="272"/>
    </location>
</feature>
<organism evidence="4">
    <name type="scientific">Bodo saltans</name>
    <name type="common">Flagellated protozoan</name>
    <dbReference type="NCBI Taxonomy" id="75058"/>
    <lineage>
        <taxon>Eukaryota</taxon>
        <taxon>Discoba</taxon>
        <taxon>Euglenozoa</taxon>
        <taxon>Kinetoplastea</taxon>
        <taxon>Metakinetoplastina</taxon>
        <taxon>Eubodonida</taxon>
        <taxon>Bodonidae</taxon>
        <taxon>Bodo</taxon>
    </lineage>
</organism>
<dbReference type="GO" id="GO:0005681">
    <property type="term" value="C:spliceosomal complex"/>
    <property type="evidence" value="ECO:0007669"/>
    <property type="project" value="InterPro"/>
</dbReference>
<feature type="non-terminal residue" evidence="4">
    <location>
        <position position="304"/>
    </location>
</feature>
<dbReference type="InterPro" id="IPR017862">
    <property type="entry name" value="SKI-int_prot_SKIP"/>
</dbReference>
<evidence type="ECO:0000256" key="1">
    <source>
        <dbReference type="ARBA" id="ARBA00010197"/>
    </source>
</evidence>
<feature type="compositionally biased region" description="Basic and acidic residues" evidence="2">
    <location>
        <begin position="145"/>
        <end position="155"/>
    </location>
</feature>
<feature type="region of interest" description="Disordered" evidence="2">
    <location>
        <begin position="242"/>
        <end position="272"/>
    </location>
</feature>
<dbReference type="InterPro" id="IPR004015">
    <property type="entry name" value="SKI-int_prot_SKIP_SNW-dom"/>
</dbReference>
<dbReference type="PANTHER" id="PTHR12096">
    <property type="entry name" value="NUCLEAR PROTEIN SKIP-RELATED"/>
    <property type="match status" value="1"/>
</dbReference>
<protein>
    <recommendedName>
        <fullName evidence="3">SKI-interacting protein SKIP SNW domain-containing protein</fullName>
    </recommendedName>
</protein>
<feature type="region of interest" description="Disordered" evidence="2">
    <location>
        <begin position="87"/>
        <end position="110"/>
    </location>
</feature>
<reference evidence="4" key="1">
    <citation type="submission" date="2008-08" db="EMBL/GenBank/DDBJ databases">
        <title>Insights into the genome sequence of a free-living kinetoplastid: Bodo saltans (Kinetoplastida: Euglenozoa).</title>
        <authorList>
            <person name="Jackson A.P."/>
            <person name="Quail M.A."/>
            <person name="Berriman M."/>
        </authorList>
    </citation>
    <scope>NUCLEOTIDE SEQUENCE</scope>
    <source>
        <strain evidence="4">Lake Konstanz</strain>
    </source>
</reference>
<sequence length="304" mass="33120">MLAEDFGDGGAFAEIHVPQYPLGLGMRRAAVVTASSSTTSSVGTSSGLSSRLFESALVVKSSGSELIGATTEEIQNNVQRTREALQRALDEQSSTVGNHSQRSDPLDPRIQKKPSLDVAAASSTALVVAVDPAPIVRSPPKKARSKEEQASEKELSSVPFCVSSWTNKKNLVIALEDRVASAHEETEGPKLGDNHIRLAMALSRAKKDVVQQHTLEAKMEREAQEKQQAEVEGSALKDAQALLEAMEQQRSAQQATETREARQDRLRLEREQRERERAIKAKLRRHQEAAARLGITVEALEADG</sequence>
<accession>B6DTL6</accession>
<evidence type="ECO:0000313" key="4">
    <source>
        <dbReference type="EMBL" id="ACI16065.1"/>
    </source>
</evidence>
<feature type="region of interest" description="Disordered" evidence="2">
    <location>
        <begin position="136"/>
        <end position="155"/>
    </location>
</feature>
<dbReference type="Pfam" id="PF02731">
    <property type="entry name" value="SKIP_SNW"/>
    <property type="match status" value="1"/>
</dbReference>
<name>B6DTL6_BODSA</name>
<feature type="compositionally biased region" description="Basic and acidic residues" evidence="2">
    <location>
        <begin position="101"/>
        <end position="110"/>
    </location>
</feature>
<dbReference type="AlphaFoldDB" id="B6DTL6"/>
<evidence type="ECO:0000256" key="2">
    <source>
        <dbReference type="SAM" id="MobiDB-lite"/>
    </source>
</evidence>
<dbReference type="EMBL" id="FJ168557">
    <property type="protein sequence ID" value="ACI16065.1"/>
    <property type="molecule type" value="Genomic_DNA"/>
</dbReference>
<dbReference type="VEuPathDB" id="TriTrypDB:BSAL_28145"/>